<dbReference type="PROSITE" id="PS50850">
    <property type="entry name" value="MFS"/>
    <property type="match status" value="1"/>
</dbReference>
<sequence>MNSRRSWLIWAIAIFAYIVGVLQRSSLGVSGIEAAHRFEVSASVLSSLAVVQIIVYAALQIPVGVVLDRVGPKALVAAGALLMLVGQVVLALAPSIGIAIVGRVLVGAGDAMTFISVIRLLASWFNGRLLPQVSQWTGNLGQLGQVLSALPLSFLLHTYGWTPAFLSAASMSALALVLVLVLLSNGAADAARADRVTTWRHAMHQLREALARPGTRLGFWSHFTTQSSGTVFSLLWGFPMLTAGLGYSPATASGLLTLIVGAGVVSGPILGLLTARFPLRRSNLVLAIVTMIGIAWTVLLLWPGRPPFVVVVILIIVLGIGGPGSLISFDFARTFNPMRSLGSANGVVNVGGFLASFVMMYLIGLVLDVLNRLRMDSGAASDVFAWESFRVALTVQYAVVGAGVIFLLLARRSTRRRLHEDEGIRVAPLWVALSRALRRHKI</sequence>
<dbReference type="GO" id="GO:0005886">
    <property type="term" value="C:plasma membrane"/>
    <property type="evidence" value="ECO:0007669"/>
    <property type="project" value="UniProtKB-SubCell"/>
</dbReference>
<evidence type="ECO:0000256" key="3">
    <source>
        <dbReference type="ARBA" id="ARBA00022692"/>
    </source>
</evidence>
<evidence type="ECO:0000313" key="9">
    <source>
        <dbReference type="Proteomes" id="UP000321379"/>
    </source>
</evidence>
<dbReference type="PANTHER" id="PTHR43124:SF3">
    <property type="entry name" value="CHLORAMPHENICOL EFFLUX PUMP RV0191"/>
    <property type="match status" value="1"/>
</dbReference>
<feature type="transmembrane region" description="Helical" evidence="6">
    <location>
        <begin position="74"/>
        <end position="94"/>
    </location>
</feature>
<evidence type="ECO:0000256" key="6">
    <source>
        <dbReference type="SAM" id="Phobius"/>
    </source>
</evidence>
<feature type="transmembrane region" description="Helical" evidence="6">
    <location>
        <begin position="350"/>
        <end position="370"/>
    </location>
</feature>
<evidence type="ECO:0000313" key="8">
    <source>
        <dbReference type="EMBL" id="TXN32154.1"/>
    </source>
</evidence>
<reference evidence="8 9" key="1">
    <citation type="submission" date="2019-08" db="EMBL/GenBank/DDBJ databases">
        <title>Bacterial whole genome sequence for Glaciihabitans sp. CHu50b-6-2.</title>
        <authorList>
            <person name="Jin L."/>
        </authorList>
    </citation>
    <scope>NUCLEOTIDE SEQUENCE [LARGE SCALE GENOMIC DNA]</scope>
    <source>
        <strain evidence="8 9">CHu50b-6-2</strain>
    </source>
</reference>
<feature type="transmembrane region" description="Helical" evidence="6">
    <location>
        <begin position="308"/>
        <end position="329"/>
    </location>
</feature>
<dbReference type="Proteomes" id="UP000321379">
    <property type="component" value="Unassembled WGS sequence"/>
</dbReference>
<accession>A0A5C8UUD0</accession>
<protein>
    <submittedName>
        <fullName evidence="8">MFS transporter</fullName>
    </submittedName>
</protein>
<dbReference type="InterPro" id="IPR036259">
    <property type="entry name" value="MFS_trans_sf"/>
</dbReference>
<dbReference type="Pfam" id="PF07690">
    <property type="entry name" value="MFS_1"/>
    <property type="match status" value="1"/>
</dbReference>
<name>A0A5C8UUD0_9MICO</name>
<organism evidence="8 9">
    <name type="scientific">Lacisediminihabitans profunda</name>
    <dbReference type="NCBI Taxonomy" id="2594790"/>
    <lineage>
        <taxon>Bacteria</taxon>
        <taxon>Bacillati</taxon>
        <taxon>Actinomycetota</taxon>
        <taxon>Actinomycetes</taxon>
        <taxon>Micrococcales</taxon>
        <taxon>Microbacteriaceae</taxon>
        <taxon>Lacisediminihabitans</taxon>
    </lineage>
</organism>
<evidence type="ECO:0000256" key="5">
    <source>
        <dbReference type="ARBA" id="ARBA00023136"/>
    </source>
</evidence>
<proteinExistence type="predicted"/>
<dbReference type="GO" id="GO:0022857">
    <property type="term" value="F:transmembrane transporter activity"/>
    <property type="evidence" value="ECO:0007669"/>
    <property type="project" value="InterPro"/>
</dbReference>
<evidence type="ECO:0000256" key="4">
    <source>
        <dbReference type="ARBA" id="ARBA00022989"/>
    </source>
</evidence>
<dbReference type="CDD" id="cd06174">
    <property type="entry name" value="MFS"/>
    <property type="match status" value="1"/>
</dbReference>
<comment type="subcellular location">
    <subcellularLocation>
        <location evidence="1">Cell membrane</location>
        <topology evidence="1">Multi-pass membrane protein</topology>
    </subcellularLocation>
</comment>
<dbReference type="PANTHER" id="PTHR43124">
    <property type="entry name" value="PURINE EFFLUX PUMP PBUE"/>
    <property type="match status" value="1"/>
</dbReference>
<evidence type="ECO:0000259" key="7">
    <source>
        <dbReference type="PROSITE" id="PS50850"/>
    </source>
</evidence>
<comment type="caution">
    <text evidence="8">The sequence shown here is derived from an EMBL/GenBank/DDBJ whole genome shotgun (WGS) entry which is preliminary data.</text>
</comment>
<keyword evidence="3 6" id="KW-0812">Transmembrane</keyword>
<gene>
    <name evidence="8" type="ORF">FVP33_04395</name>
</gene>
<feature type="transmembrane region" description="Helical" evidence="6">
    <location>
        <begin position="284"/>
        <end position="302"/>
    </location>
</feature>
<dbReference type="EMBL" id="VRMG01000004">
    <property type="protein sequence ID" value="TXN32154.1"/>
    <property type="molecule type" value="Genomic_DNA"/>
</dbReference>
<dbReference type="RefSeq" id="WP_147782405.1">
    <property type="nucleotide sequence ID" value="NZ_VRMG01000004.1"/>
</dbReference>
<dbReference type="InterPro" id="IPR011701">
    <property type="entry name" value="MFS"/>
</dbReference>
<feature type="transmembrane region" description="Helical" evidence="6">
    <location>
        <begin position="250"/>
        <end position="272"/>
    </location>
</feature>
<dbReference type="AlphaFoldDB" id="A0A5C8UUD0"/>
<feature type="transmembrane region" description="Helical" evidence="6">
    <location>
        <begin position="165"/>
        <end position="183"/>
    </location>
</feature>
<keyword evidence="4 6" id="KW-1133">Transmembrane helix</keyword>
<evidence type="ECO:0000256" key="2">
    <source>
        <dbReference type="ARBA" id="ARBA00022475"/>
    </source>
</evidence>
<dbReference type="InterPro" id="IPR020846">
    <property type="entry name" value="MFS_dom"/>
</dbReference>
<feature type="domain" description="Major facilitator superfamily (MFS) profile" evidence="7">
    <location>
        <begin position="9"/>
        <end position="415"/>
    </location>
</feature>
<keyword evidence="5 6" id="KW-0472">Membrane</keyword>
<feature type="transmembrane region" description="Helical" evidence="6">
    <location>
        <begin position="7"/>
        <end position="24"/>
    </location>
</feature>
<evidence type="ECO:0000256" key="1">
    <source>
        <dbReference type="ARBA" id="ARBA00004651"/>
    </source>
</evidence>
<feature type="transmembrane region" description="Helical" evidence="6">
    <location>
        <begin position="217"/>
        <end position="238"/>
    </location>
</feature>
<keyword evidence="2" id="KW-1003">Cell membrane</keyword>
<dbReference type="SUPFAM" id="SSF103473">
    <property type="entry name" value="MFS general substrate transporter"/>
    <property type="match status" value="1"/>
</dbReference>
<feature type="transmembrane region" description="Helical" evidence="6">
    <location>
        <begin position="390"/>
        <end position="410"/>
    </location>
</feature>
<keyword evidence="9" id="KW-1185">Reference proteome</keyword>
<dbReference type="Gene3D" id="1.20.1250.20">
    <property type="entry name" value="MFS general substrate transporter like domains"/>
    <property type="match status" value="1"/>
</dbReference>
<feature type="transmembrane region" description="Helical" evidence="6">
    <location>
        <begin position="44"/>
        <end position="67"/>
    </location>
</feature>
<dbReference type="InterPro" id="IPR050189">
    <property type="entry name" value="MFS_Efflux_Transporters"/>
</dbReference>